<comment type="similarity">
    <text evidence="1">Belongs to the ATP12 family.</text>
</comment>
<keyword evidence="5" id="KW-1185">Reference proteome</keyword>
<proteinExistence type="inferred from homology"/>
<evidence type="ECO:0000313" key="4">
    <source>
        <dbReference type="EMBL" id="NML95400.1"/>
    </source>
</evidence>
<organism evidence="4 5">
    <name type="scientific">Novosphingobium olei</name>
    <dbReference type="NCBI Taxonomy" id="2728851"/>
    <lineage>
        <taxon>Bacteria</taxon>
        <taxon>Pseudomonadati</taxon>
        <taxon>Pseudomonadota</taxon>
        <taxon>Alphaproteobacteria</taxon>
        <taxon>Sphingomonadales</taxon>
        <taxon>Sphingomonadaceae</taxon>
        <taxon>Novosphingobium</taxon>
    </lineage>
</organism>
<evidence type="ECO:0000256" key="1">
    <source>
        <dbReference type="ARBA" id="ARBA00008231"/>
    </source>
</evidence>
<dbReference type="EMBL" id="JABBGM010000009">
    <property type="protein sequence ID" value="NML95400.1"/>
    <property type="molecule type" value="Genomic_DNA"/>
</dbReference>
<gene>
    <name evidence="4" type="ORF">HHL27_17120</name>
</gene>
<reference evidence="4 5" key="1">
    <citation type="submission" date="2020-04" db="EMBL/GenBank/DDBJ databases">
        <title>Novosphingobium sp. TW-4 isolated from soil.</title>
        <authorList>
            <person name="Dahal R.H."/>
            <person name="Chaudhary D.K."/>
        </authorList>
    </citation>
    <scope>NUCLEOTIDE SEQUENCE [LARGE SCALE GENOMIC DNA]</scope>
    <source>
        <strain evidence="4 5">TW-4</strain>
    </source>
</reference>
<evidence type="ECO:0000256" key="3">
    <source>
        <dbReference type="ARBA" id="ARBA00023186"/>
    </source>
</evidence>
<keyword evidence="2" id="KW-0809">Transit peptide</keyword>
<dbReference type="InterPro" id="IPR011419">
    <property type="entry name" value="ATP12_ATP_synth-F1-assembly"/>
</dbReference>
<dbReference type="InterPro" id="IPR042272">
    <property type="entry name" value="ATP12_ATP_synth-F1-assembly_N"/>
</dbReference>
<dbReference type="Proteomes" id="UP000583556">
    <property type="component" value="Unassembled WGS sequence"/>
</dbReference>
<accession>A0A7Y0BRT0</accession>
<evidence type="ECO:0000256" key="2">
    <source>
        <dbReference type="ARBA" id="ARBA00022946"/>
    </source>
</evidence>
<dbReference type="Gene3D" id="1.10.3580.10">
    <property type="entry name" value="ATP12 ATPase"/>
    <property type="match status" value="1"/>
</dbReference>
<dbReference type="PANTHER" id="PTHR21013:SF10">
    <property type="entry name" value="ATP SYNTHASE MITOCHONDRIAL F1 COMPLEX ASSEMBLY FACTOR 2"/>
    <property type="match status" value="1"/>
</dbReference>
<dbReference type="GO" id="GO:0043461">
    <property type="term" value="P:proton-transporting ATP synthase complex assembly"/>
    <property type="evidence" value="ECO:0007669"/>
    <property type="project" value="InterPro"/>
</dbReference>
<comment type="caution">
    <text evidence="4">The sequence shown here is derived from an EMBL/GenBank/DDBJ whole genome shotgun (WGS) entry which is preliminary data.</text>
</comment>
<protein>
    <submittedName>
        <fullName evidence="4">Molecular chaperone</fullName>
    </submittedName>
</protein>
<dbReference type="PANTHER" id="PTHR21013">
    <property type="entry name" value="ATP SYNTHASE MITOCHONDRIAL F1 COMPLEX ASSEMBLY FACTOR 2/ATP12 PROTEIN, MITOCHONDRIAL PRECURSOR"/>
    <property type="match status" value="1"/>
</dbReference>
<dbReference type="RefSeq" id="WP_169494604.1">
    <property type="nucleotide sequence ID" value="NZ_JABBGM010000009.1"/>
</dbReference>
<keyword evidence="3" id="KW-0143">Chaperone</keyword>
<dbReference type="AlphaFoldDB" id="A0A7Y0BRT0"/>
<evidence type="ECO:0000313" key="5">
    <source>
        <dbReference type="Proteomes" id="UP000583556"/>
    </source>
</evidence>
<dbReference type="InterPro" id="IPR023335">
    <property type="entry name" value="ATP12_ortho_dom_sf"/>
</dbReference>
<sequence>MKRFYKQVAVAREGEGYRVTLDGRGIRTVARQPQIVPSAALAGAMAAEWDGQGEEIEPARFVFRDMADYALDVVAPDRARAIMELLPYGETDTLCYRAEPDEPLAARQREVWEPLLAAAEARHGVRFQRVAGIIHKPQAGETLAALQAVLEGLDAFALAALRNTTSLAASLVLGIEAILPDADLDTLWNAANLEEDWQAELWGKDEEAMARRDLRRGAFIAAARFAGLSRG</sequence>
<dbReference type="Gene3D" id="3.30.2180.10">
    <property type="entry name" value="ATP12-like"/>
    <property type="match status" value="1"/>
</dbReference>
<name>A0A7Y0BRT0_9SPHN</name>
<dbReference type="SUPFAM" id="SSF160909">
    <property type="entry name" value="ATP12-like"/>
    <property type="match status" value="1"/>
</dbReference>
<dbReference type="Pfam" id="PF07542">
    <property type="entry name" value="ATP12"/>
    <property type="match status" value="1"/>
</dbReference>